<evidence type="ECO:0000256" key="6">
    <source>
        <dbReference type="ARBA" id="ARBA00049417"/>
    </source>
</evidence>
<dbReference type="EC" id="3.6.1.41" evidence="1"/>
<evidence type="ECO:0000256" key="5">
    <source>
        <dbReference type="ARBA" id="ARBA00023004"/>
    </source>
</evidence>
<reference evidence="8 9" key="1">
    <citation type="submission" date="2015-11" db="EMBL/GenBank/DDBJ databases">
        <title>Butyribacter intestini gen. nov., sp. nov., a butyric acid-producing bacterium of the family Lachnospiraceae isolated from the human faeces.</title>
        <authorList>
            <person name="Zou Y."/>
            <person name="Xue W."/>
            <person name="Luo G."/>
            <person name="Lv M."/>
        </authorList>
    </citation>
    <scope>NUCLEOTIDE SEQUENCE [LARGE SCALE GENOMIC DNA]</scope>
    <source>
        <strain evidence="8 9">ACET-33324</strain>
    </source>
</reference>
<keyword evidence="3" id="KW-0547">Nucleotide-binding</keyword>
<dbReference type="InterPro" id="IPR006675">
    <property type="entry name" value="HDIG_dom"/>
</dbReference>
<evidence type="ECO:0000256" key="4">
    <source>
        <dbReference type="ARBA" id="ARBA00022801"/>
    </source>
</evidence>
<dbReference type="GO" id="GO:0008803">
    <property type="term" value="F:bis(5'-nucleosyl)-tetraphosphatase (symmetrical) activity"/>
    <property type="evidence" value="ECO:0007669"/>
    <property type="project" value="UniProtKB-EC"/>
</dbReference>
<comment type="caution">
    <text evidence="8">The sequence shown here is derived from an EMBL/GenBank/DDBJ whole genome shotgun (WGS) entry which is preliminary data.</text>
</comment>
<dbReference type="PANTHER" id="PTHR35795:SF1">
    <property type="entry name" value="BIS(5'-NUCLEOSYL)-TETRAPHOSPHATASE, SYMMETRICAL"/>
    <property type="match status" value="1"/>
</dbReference>
<dbReference type="SUPFAM" id="SSF109604">
    <property type="entry name" value="HD-domain/PDEase-like"/>
    <property type="match status" value="1"/>
</dbReference>
<evidence type="ECO:0000313" key="8">
    <source>
        <dbReference type="EMBL" id="KSV59969.1"/>
    </source>
</evidence>
<dbReference type="PROSITE" id="PS51831">
    <property type="entry name" value="HD"/>
    <property type="match status" value="1"/>
</dbReference>
<dbReference type="EMBL" id="LNAM01000068">
    <property type="protein sequence ID" value="KSV59969.1"/>
    <property type="molecule type" value="Genomic_DNA"/>
</dbReference>
<dbReference type="AlphaFoldDB" id="A0A0V8QHC3"/>
<dbReference type="NCBIfam" id="TIGR00488">
    <property type="entry name" value="bis(5'-nucleosyl)-tetraphosphatase (symmetrical) YqeK"/>
    <property type="match status" value="1"/>
</dbReference>
<evidence type="ECO:0000313" key="9">
    <source>
        <dbReference type="Proteomes" id="UP000054874"/>
    </source>
</evidence>
<evidence type="ECO:0000259" key="7">
    <source>
        <dbReference type="PROSITE" id="PS51831"/>
    </source>
</evidence>
<evidence type="ECO:0000256" key="2">
    <source>
        <dbReference type="ARBA" id="ARBA00022723"/>
    </source>
</evidence>
<evidence type="ECO:0000256" key="3">
    <source>
        <dbReference type="ARBA" id="ARBA00022741"/>
    </source>
</evidence>
<dbReference type="Pfam" id="PF01966">
    <property type="entry name" value="HD"/>
    <property type="match status" value="1"/>
</dbReference>
<dbReference type="InterPro" id="IPR006674">
    <property type="entry name" value="HD_domain"/>
</dbReference>
<dbReference type="Gene3D" id="1.10.3210.10">
    <property type="entry name" value="Hypothetical protein af1432"/>
    <property type="match status" value="1"/>
</dbReference>
<dbReference type="InterPro" id="IPR003607">
    <property type="entry name" value="HD/PDEase_dom"/>
</dbReference>
<dbReference type="NCBIfam" id="TIGR00277">
    <property type="entry name" value="HDIG"/>
    <property type="match status" value="1"/>
</dbReference>
<dbReference type="GO" id="GO:0000166">
    <property type="term" value="F:nucleotide binding"/>
    <property type="evidence" value="ECO:0007669"/>
    <property type="project" value="UniProtKB-KW"/>
</dbReference>
<dbReference type="PANTHER" id="PTHR35795">
    <property type="entry name" value="SLR1885 PROTEIN"/>
    <property type="match status" value="1"/>
</dbReference>
<keyword evidence="5" id="KW-0408">Iron</keyword>
<keyword evidence="2" id="KW-0479">Metal-binding</keyword>
<feature type="domain" description="HD" evidence="7">
    <location>
        <begin position="18"/>
        <end position="133"/>
    </location>
</feature>
<proteinExistence type="predicted"/>
<dbReference type="CDD" id="cd00077">
    <property type="entry name" value="HDc"/>
    <property type="match status" value="1"/>
</dbReference>
<dbReference type="Proteomes" id="UP000054874">
    <property type="component" value="Unassembled WGS sequence"/>
</dbReference>
<keyword evidence="4" id="KW-0378">Hydrolase</keyword>
<sequence>MDRQAIREKLRTILKPSRYLHTVGVENTAACLAMRYGADMNLAALAGLLHDCAKNLSNEELLAESQKYGLEISEVEKRQPFLLHGKLGAFYAKNKYGIDEDGVLDAITWHTTGHPGMSLLEEIIFIADYIEPSRREIPGLSEIRRLVFVNLTEAVYLTLKNILEYLKNDTHSELDPHTYETYLYYKEKLGK</sequence>
<dbReference type="SMART" id="SM00471">
    <property type="entry name" value="HDc"/>
    <property type="match status" value="1"/>
</dbReference>
<keyword evidence="9" id="KW-1185">Reference proteome</keyword>
<accession>A0A0V8QHC3</accession>
<protein>
    <recommendedName>
        <fullName evidence="1">bis(5'-nucleosyl)-tetraphosphatase (symmetrical)</fullName>
        <ecNumber evidence="1">3.6.1.41</ecNumber>
    </recommendedName>
</protein>
<name>A0A0V8QHC3_9FIRM</name>
<comment type="catalytic activity">
    <reaction evidence="6">
        <text>P(1),P(4)-bis(5'-adenosyl) tetraphosphate + H2O = 2 ADP + 2 H(+)</text>
        <dbReference type="Rhea" id="RHEA:24252"/>
        <dbReference type="ChEBI" id="CHEBI:15377"/>
        <dbReference type="ChEBI" id="CHEBI:15378"/>
        <dbReference type="ChEBI" id="CHEBI:58141"/>
        <dbReference type="ChEBI" id="CHEBI:456216"/>
        <dbReference type="EC" id="3.6.1.41"/>
    </reaction>
</comment>
<evidence type="ECO:0000256" key="1">
    <source>
        <dbReference type="ARBA" id="ARBA00012506"/>
    </source>
</evidence>
<dbReference type="InterPro" id="IPR051094">
    <property type="entry name" value="Diverse_Catalytic_Enzymes"/>
</dbReference>
<gene>
    <name evidence="8" type="ORF">ASU35_07195</name>
</gene>
<dbReference type="InterPro" id="IPR005249">
    <property type="entry name" value="YqeK"/>
</dbReference>
<organism evidence="8 9">
    <name type="scientific">Acetivibrio ethanolgignens</name>
    <dbReference type="NCBI Taxonomy" id="290052"/>
    <lineage>
        <taxon>Bacteria</taxon>
        <taxon>Bacillati</taxon>
        <taxon>Bacillota</taxon>
        <taxon>Clostridia</taxon>
        <taxon>Eubacteriales</taxon>
        <taxon>Oscillospiraceae</taxon>
        <taxon>Acetivibrio</taxon>
    </lineage>
</organism>
<dbReference type="GO" id="GO:0046872">
    <property type="term" value="F:metal ion binding"/>
    <property type="evidence" value="ECO:0007669"/>
    <property type="project" value="UniProtKB-KW"/>
</dbReference>
<dbReference type="STRING" id="290052.ASU35_07195"/>